<proteinExistence type="predicted"/>
<dbReference type="PANTHER" id="PTHR12203:SF35">
    <property type="entry name" value="PROTEIN O-GLUCOSYLTRANSFERASE 1"/>
    <property type="match status" value="1"/>
</dbReference>
<gene>
    <name evidence="3" type="ORF">A7P85_08320</name>
</gene>
<feature type="domain" description="Glycosyl transferase CAP10" evidence="2">
    <location>
        <begin position="103"/>
        <end position="312"/>
    </location>
</feature>
<sequence length="324" mass="37903">MPIDLGIYHRRLHKLAYYTRHSPFGLLPHRLLAKSIEPVLAEFARLPSEIQQQIRQRVDYCNRQNQPFTLSGSLTPVGQAGNFKRGSHTSAYYYDLAALLRYFPAEARFAYEFGDVTHIPAQPAFVKSRPILSDNQHSVLLKLDSVRHFYIYPDRTPFAAKRNQLVWRGAAFQEQRLRFLRQYHDHPQCDVGCVHKQSIGQPYHRSFMSVGQQLQYKYILSIEGNDVATNLKWILASRSLCFMTTPVYETWLLEGLLQPEVHYVHLQPDYSDFEEKLAFYQQHPDAAERIIRNANAYMQPFFNSRQELITSLLVMQKYFELAKN</sequence>
<organism evidence="3 4">
    <name type="scientific">Eikenella corrodens</name>
    <dbReference type="NCBI Taxonomy" id="539"/>
    <lineage>
        <taxon>Bacteria</taxon>
        <taxon>Pseudomonadati</taxon>
        <taxon>Pseudomonadota</taxon>
        <taxon>Betaproteobacteria</taxon>
        <taxon>Neisseriales</taxon>
        <taxon>Neisseriaceae</taxon>
        <taxon>Eikenella</taxon>
    </lineage>
</organism>
<name>A0A1A9RAR0_EIKCO</name>
<dbReference type="PANTHER" id="PTHR12203">
    <property type="entry name" value="KDEL LYS-ASP-GLU-LEU CONTAINING - RELATED"/>
    <property type="match status" value="1"/>
</dbReference>
<dbReference type="EMBL" id="LXSF01000012">
    <property type="protein sequence ID" value="OAM15183.1"/>
    <property type="molecule type" value="Genomic_DNA"/>
</dbReference>
<dbReference type="Proteomes" id="UP000078003">
    <property type="component" value="Unassembled WGS sequence"/>
</dbReference>
<dbReference type="RefSeq" id="WP_064104622.1">
    <property type="nucleotide sequence ID" value="NZ_LXSF01000012.1"/>
</dbReference>
<evidence type="ECO:0000259" key="2">
    <source>
        <dbReference type="SMART" id="SM00672"/>
    </source>
</evidence>
<evidence type="ECO:0000313" key="4">
    <source>
        <dbReference type="Proteomes" id="UP000078003"/>
    </source>
</evidence>
<evidence type="ECO:0000313" key="3">
    <source>
        <dbReference type="EMBL" id="OAM15183.1"/>
    </source>
</evidence>
<dbReference type="AlphaFoldDB" id="A0A1A9RAR0"/>
<dbReference type="SMART" id="SM00672">
    <property type="entry name" value="CAP10"/>
    <property type="match status" value="1"/>
</dbReference>
<dbReference type="InterPro" id="IPR051091">
    <property type="entry name" value="O-Glucosyltr/Glycosyltrsf_90"/>
</dbReference>
<protein>
    <submittedName>
        <fullName evidence="3">Lipopolysaccharide A protein</fullName>
    </submittedName>
</protein>
<accession>A0A1A9RAR0</accession>
<evidence type="ECO:0000256" key="1">
    <source>
        <dbReference type="ARBA" id="ARBA00022679"/>
    </source>
</evidence>
<reference evidence="4" key="1">
    <citation type="submission" date="2016-05" db="EMBL/GenBank/DDBJ databases">
        <title>Draft genome of Corynebacterium afermentans subsp. afermentans LCDC 88199T.</title>
        <authorList>
            <person name="Bernier A.-M."/>
            <person name="Bernard K."/>
        </authorList>
    </citation>
    <scope>NUCLEOTIDE SEQUENCE [LARGE SCALE GENOMIC DNA]</scope>
    <source>
        <strain evidence="4">NML01-0328</strain>
    </source>
</reference>
<dbReference type="Pfam" id="PF05686">
    <property type="entry name" value="Glyco_transf_90"/>
    <property type="match status" value="1"/>
</dbReference>
<dbReference type="InterPro" id="IPR006598">
    <property type="entry name" value="CAP10"/>
</dbReference>
<keyword evidence="1" id="KW-0808">Transferase</keyword>
<comment type="caution">
    <text evidence="3">The sequence shown here is derived from an EMBL/GenBank/DDBJ whole genome shotgun (WGS) entry which is preliminary data.</text>
</comment>
<dbReference type="GO" id="GO:0016740">
    <property type="term" value="F:transferase activity"/>
    <property type="evidence" value="ECO:0007669"/>
    <property type="project" value="UniProtKB-KW"/>
</dbReference>